<name>A0ABT7A7A6_9ACTN</name>
<dbReference type="InterPro" id="IPR036291">
    <property type="entry name" value="NAD(P)-bd_dom_sf"/>
</dbReference>
<evidence type="ECO:0000256" key="1">
    <source>
        <dbReference type="ARBA" id="ARBA00006484"/>
    </source>
</evidence>
<keyword evidence="2" id="KW-0560">Oxidoreductase</keyword>
<dbReference type="PRINTS" id="PR00081">
    <property type="entry name" value="GDHRDH"/>
</dbReference>
<protein>
    <submittedName>
        <fullName evidence="3">SDR family oxidoreductase</fullName>
    </submittedName>
</protein>
<gene>
    <name evidence="3" type="ORF">NMN56_035825</name>
</gene>
<dbReference type="Pfam" id="PF13561">
    <property type="entry name" value="adh_short_C2"/>
    <property type="match status" value="1"/>
</dbReference>
<dbReference type="InterPro" id="IPR002347">
    <property type="entry name" value="SDR_fam"/>
</dbReference>
<proteinExistence type="inferred from homology"/>
<dbReference type="SUPFAM" id="SSF51735">
    <property type="entry name" value="NAD(P)-binding Rossmann-fold domains"/>
    <property type="match status" value="1"/>
</dbReference>
<keyword evidence="4" id="KW-1185">Reference proteome</keyword>
<comment type="caution">
    <text evidence="3">The sequence shown here is derived from an EMBL/GenBank/DDBJ whole genome shotgun (WGS) entry which is preliminary data.</text>
</comment>
<sequence length="251" mass="26155">MTQPKIALVTGASRGFGRSMAAHLTDSGVSVIGTYHRARDEADALAARVTGSGGRLTFLHLDAARTEDFPAFVDGVARVLRGWGTDRFDHLINNAGIGAFTPYAETSQEQFDELVAVNLKAPYFLTQQLLPLLADGGSVLNLSTALTRAVVPGGSAYAATKGALEVLTRYQAVELAERGIRVNTLRGGATDSDFGDGIMHTEAVRDVSAHSIALGRIGTPDDLGAAVPSILSAAFGWANGSSIELSGGQSL</sequence>
<dbReference type="RefSeq" id="WP_274044237.1">
    <property type="nucleotide sequence ID" value="NZ_JANCPR020000053.1"/>
</dbReference>
<organism evidence="3 4">
    <name type="scientific">Streptomyces iconiensis</name>
    <dbReference type="NCBI Taxonomy" id="1384038"/>
    <lineage>
        <taxon>Bacteria</taxon>
        <taxon>Bacillati</taxon>
        <taxon>Actinomycetota</taxon>
        <taxon>Actinomycetes</taxon>
        <taxon>Kitasatosporales</taxon>
        <taxon>Streptomycetaceae</taxon>
        <taxon>Streptomyces</taxon>
    </lineage>
</organism>
<evidence type="ECO:0000313" key="4">
    <source>
        <dbReference type="Proteomes" id="UP001214441"/>
    </source>
</evidence>
<dbReference type="PRINTS" id="PR00080">
    <property type="entry name" value="SDRFAMILY"/>
</dbReference>
<accession>A0ABT7A7A6</accession>
<evidence type="ECO:0000313" key="3">
    <source>
        <dbReference type="EMBL" id="MDJ1137225.1"/>
    </source>
</evidence>
<dbReference type="PANTHER" id="PTHR43639">
    <property type="entry name" value="OXIDOREDUCTASE, SHORT-CHAIN DEHYDROGENASE/REDUCTASE FAMILY (AFU_ORTHOLOGUE AFUA_5G02870)"/>
    <property type="match status" value="1"/>
</dbReference>
<dbReference type="Gene3D" id="3.40.50.720">
    <property type="entry name" value="NAD(P)-binding Rossmann-like Domain"/>
    <property type="match status" value="1"/>
</dbReference>
<reference evidence="3 4" key="1">
    <citation type="submission" date="2023-05" db="EMBL/GenBank/DDBJ databases">
        <title>Streptantibioticus silvisoli sp. nov., acidotolerant actinomycetes 1 from pine litter.</title>
        <authorList>
            <person name="Swiecimska M."/>
            <person name="Golinska P."/>
            <person name="Sangal V."/>
            <person name="Wachnowicz B."/>
            <person name="Goodfellow M."/>
        </authorList>
    </citation>
    <scope>NUCLEOTIDE SEQUENCE [LARGE SCALE GENOMIC DNA]</scope>
    <source>
        <strain evidence="3 4">DSM 42109</strain>
    </source>
</reference>
<dbReference type="EMBL" id="JANCPR020000053">
    <property type="protein sequence ID" value="MDJ1137225.1"/>
    <property type="molecule type" value="Genomic_DNA"/>
</dbReference>
<dbReference type="Proteomes" id="UP001214441">
    <property type="component" value="Unassembled WGS sequence"/>
</dbReference>
<evidence type="ECO:0000256" key="2">
    <source>
        <dbReference type="ARBA" id="ARBA00023002"/>
    </source>
</evidence>
<dbReference type="PANTHER" id="PTHR43639:SF1">
    <property type="entry name" value="SHORT-CHAIN DEHYDROGENASE_REDUCTASE FAMILY PROTEIN"/>
    <property type="match status" value="1"/>
</dbReference>
<comment type="similarity">
    <text evidence="1">Belongs to the short-chain dehydrogenases/reductases (SDR) family.</text>
</comment>